<name>A0AAW2BYG6_9ROSI</name>
<evidence type="ECO:0000313" key="3">
    <source>
        <dbReference type="Proteomes" id="UP001459277"/>
    </source>
</evidence>
<evidence type="ECO:0000313" key="2">
    <source>
        <dbReference type="EMBL" id="KAK9991051.1"/>
    </source>
</evidence>
<feature type="region of interest" description="Disordered" evidence="1">
    <location>
        <begin position="151"/>
        <end position="172"/>
    </location>
</feature>
<evidence type="ECO:0000256" key="1">
    <source>
        <dbReference type="SAM" id="MobiDB-lite"/>
    </source>
</evidence>
<dbReference type="AlphaFoldDB" id="A0AAW2BYG6"/>
<keyword evidence="3" id="KW-1185">Reference proteome</keyword>
<reference evidence="2 3" key="1">
    <citation type="submission" date="2024-01" db="EMBL/GenBank/DDBJ databases">
        <title>A telomere-to-telomere, gap-free genome of sweet tea (Lithocarpus litseifolius).</title>
        <authorList>
            <person name="Zhou J."/>
        </authorList>
    </citation>
    <scope>NUCLEOTIDE SEQUENCE [LARGE SCALE GENOMIC DNA]</scope>
    <source>
        <strain evidence="2">Zhou-2022a</strain>
        <tissue evidence="2">Leaf</tissue>
    </source>
</reference>
<accession>A0AAW2BYG6</accession>
<proteinExistence type="predicted"/>
<sequence length="172" mass="19414">MVRQHNVEICHYFPDVQTLGDRPPPPNSRTPLVVGGPRERKLETLRAHLEEVDQNFYDEGFDDTERFGQKAIFDAWWKGFLEGWMIAVNALNLPSSSPFQDPSQVPLLKDPVEAHVEEAPVMEEEDRPSMRELAKQIEAHTEVIDLDNLILPNAPEGSEATGPLPNLFPPVP</sequence>
<organism evidence="2 3">
    <name type="scientific">Lithocarpus litseifolius</name>
    <dbReference type="NCBI Taxonomy" id="425828"/>
    <lineage>
        <taxon>Eukaryota</taxon>
        <taxon>Viridiplantae</taxon>
        <taxon>Streptophyta</taxon>
        <taxon>Embryophyta</taxon>
        <taxon>Tracheophyta</taxon>
        <taxon>Spermatophyta</taxon>
        <taxon>Magnoliopsida</taxon>
        <taxon>eudicotyledons</taxon>
        <taxon>Gunneridae</taxon>
        <taxon>Pentapetalae</taxon>
        <taxon>rosids</taxon>
        <taxon>fabids</taxon>
        <taxon>Fagales</taxon>
        <taxon>Fagaceae</taxon>
        <taxon>Lithocarpus</taxon>
    </lineage>
</organism>
<gene>
    <name evidence="2" type="ORF">SO802_026036</name>
</gene>
<dbReference type="Proteomes" id="UP001459277">
    <property type="component" value="Unassembled WGS sequence"/>
</dbReference>
<dbReference type="EMBL" id="JAZDWU010000009">
    <property type="protein sequence ID" value="KAK9991051.1"/>
    <property type="molecule type" value="Genomic_DNA"/>
</dbReference>
<protein>
    <submittedName>
        <fullName evidence="2">Uncharacterized protein</fullName>
    </submittedName>
</protein>
<comment type="caution">
    <text evidence="2">The sequence shown here is derived from an EMBL/GenBank/DDBJ whole genome shotgun (WGS) entry which is preliminary data.</text>
</comment>